<evidence type="ECO:0000313" key="3">
    <source>
        <dbReference type="Proteomes" id="UP001600888"/>
    </source>
</evidence>
<reference evidence="2 3" key="1">
    <citation type="submission" date="2024-03" db="EMBL/GenBank/DDBJ databases">
        <title>A high-quality draft genome sequence of Diaporthe vaccinii, a causative agent of upright dieback and viscid rot disease in cranberry plants.</title>
        <authorList>
            <person name="Sarrasin M."/>
            <person name="Lang B.F."/>
            <person name="Burger G."/>
        </authorList>
    </citation>
    <scope>NUCLEOTIDE SEQUENCE [LARGE SCALE GENOMIC DNA]</scope>
    <source>
        <strain evidence="2 3">IS7</strain>
    </source>
</reference>
<dbReference type="SUPFAM" id="SSF53067">
    <property type="entry name" value="Actin-like ATPase domain"/>
    <property type="match status" value="2"/>
</dbReference>
<dbReference type="EMBL" id="JBAWTH010000025">
    <property type="protein sequence ID" value="KAL2286382.1"/>
    <property type="molecule type" value="Genomic_DNA"/>
</dbReference>
<evidence type="ECO:0000313" key="2">
    <source>
        <dbReference type="EMBL" id="KAL2286383.1"/>
    </source>
</evidence>
<feature type="compositionally biased region" description="Gly residues" evidence="1">
    <location>
        <begin position="619"/>
        <end position="639"/>
    </location>
</feature>
<dbReference type="Gene3D" id="3.30.420.40">
    <property type="match status" value="2"/>
</dbReference>
<dbReference type="InterPro" id="IPR043129">
    <property type="entry name" value="ATPase_NBD"/>
</dbReference>
<dbReference type="EMBL" id="JBAWTH010000025">
    <property type="protein sequence ID" value="KAL2286383.1"/>
    <property type="molecule type" value="Genomic_DNA"/>
</dbReference>
<evidence type="ECO:0008006" key="4">
    <source>
        <dbReference type="Google" id="ProtNLM"/>
    </source>
</evidence>
<name>A0ABR4EVB0_9PEZI</name>
<feature type="region of interest" description="Disordered" evidence="1">
    <location>
        <begin position="614"/>
        <end position="688"/>
    </location>
</feature>
<keyword evidence="3" id="KW-1185">Reference proteome</keyword>
<dbReference type="Proteomes" id="UP001600888">
    <property type="component" value="Unassembled WGS sequence"/>
</dbReference>
<dbReference type="Gene3D" id="3.90.640.10">
    <property type="entry name" value="Actin, Chain A, domain 4"/>
    <property type="match status" value="1"/>
</dbReference>
<dbReference type="PANTHER" id="PTHR42749:SF1">
    <property type="entry name" value="CELL SHAPE-DETERMINING PROTEIN MREB"/>
    <property type="match status" value="1"/>
</dbReference>
<feature type="compositionally biased region" description="Low complexity" evidence="1">
    <location>
        <begin position="656"/>
        <end position="688"/>
    </location>
</feature>
<sequence length="703" mass="77793">MEHSTRPDIIVAVDLGSTFTGVAWARPQATNALQSPIQVIYNWPGCSTRNEQKVHTCLVYGRDERPTSWGFICEDDDEFEMKRREFFKIFLDKMNLLEAQIKGLQGAPESVAQAQKFVTDYLSEVYVHVKSTIEHQTGIGPFTGWKDLAVEFLFSVPTTWRSFEIINTFKEAIKNAGFGTEGPRHATTVNLTESEAAAVATIKSTAIDFEKDDIFLSVDAGGGTTDFALMQVVETREPFPTLKQLTQVDGVGIGSTLIDRAFLDLVEDRVFPFSELVEQLPPDCIEKLVRGDKFRTAKHKFGERVYNAAVYKLPMEGVGYNFYHEGAGIESGRFLLTREDMQSIFDPHINSMLKKIREQLDFVRVKAFGNPQVRFLILSGGLGSSAYVRDRLQEDLKLNPHPNAVHINIVQAHDPQLVVVKGLILDRLQKLESGDKPVLATRKARASYGVMCKMKYNPAIHFQEELKTDPLDGQVYAMSQIDWLIRKGDDIDPNVPIISIFNQKIAKGSTVRHWDSVIVISHSEREFLPVSMKDSGAKQLCMVRSDLSGVRDSELEAVKQKRRHQALFSRSARWYNCTYEVRAVVGAADLTFELWFNGQRFSKNHAPIRVTWDEDGTAAPGGQGGQGEGAVVSEGGGGVVPDSTEHGGRAAVADTGSASGSSPIGSISGVSGRPSDLVSHSSTSSLGSSELVRPEFHAIVEQY</sequence>
<evidence type="ECO:0000256" key="1">
    <source>
        <dbReference type="SAM" id="MobiDB-lite"/>
    </source>
</evidence>
<dbReference type="CDD" id="cd10170">
    <property type="entry name" value="ASKHA_NBD_HSP70"/>
    <property type="match status" value="1"/>
</dbReference>
<gene>
    <name evidence="2" type="ORF">FJTKL_07147</name>
</gene>
<protein>
    <recommendedName>
        <fullName evidence="4">Hsp70 family chaperone</fullName>
    </recommendedName>
</protein>
<proteinExistence type="predicted"/>
<organism evidence="2 3">
    <name type="scientific">Diaporthe vaccinii</name>
    <dbReference type="NCBI Taxonomy" id="105482"/>
    <lineage>
        <taxon>Eukaryota</taxon>
        <taxon>Fungi</taxon>
        <taxon>Dikarya</taxon>
        <taxon>Ascomycota</taxon>
        <taxon>Pezizomycotina</taxon>
        <taxon>Sordariomycetes</taxon>
        <taxon>Sordariomycetidae</taxon>
        <taxon>Diaporthales</taxon>
        <taxon>Diaporthaceae</taxon>
        <taxon>Diaporthe</taxon>
        <taxon>Diaporthe eres species complex</taxon>
    </lineage>
</organism>
<comment type="caution">
    <text evidence="2">The sequence shown here is derived from an EMBL/GenBank/DDBJ whole genome shotgun (WGS) entry which is preliminary data.</text>
</comment>
<dbReference type="PANTHER" id="PTHR42749">
    <property type="entry name" value="CELL SHAPE-DETERMINING PROTEIN MREB"/>
    <property type="match status" value="1"/>
</dbReference>
<accession>A0ABR4EVB0</accession>